<reference evidence="2 3" key="1">
    <citation type="submission" date="2022-03" db="EMBL/GenBank/DDBJ databases">
        <authorList>
            <person name="Macdonald S."/>
            <person name="Ahmed S."/>
            <person name="Newling K."/>
        </authorList>
    </citation>
    <scope>NUCLEOTIDE SEQUENCE [LARGE SCALE GENOMIC DNA]</scope>
</reference>
<feature type="region of interest" description="Disordered" evidence="1">
    <location>
        <begin position="69"/>
        <end position="104"/>
    </location>
</feature>
<name>A0ABC8LBC5_ERUVS</name>
<dbReference type="Proteomes" id="UP001642260">
    <property type="component" value="Unassembled WGS sequence"/>
</dbReference>
<keyword evidence="3" id="KW-1185">Reference proteome</keyword>
<gene>
    <name evidence="2" type="ORF">ERUC_LOCUS33271</name>
</gene>
<organism evidence="2 3">
    <name type="scientific">Eruca vesicaria subsp. sativa</name>
    <name type="common">Garden rocket</name>
    <name type="synonym">Eruca sativa</name>
    <dbReference type="NCBI Taxonomy" id="29727"/>
    <lineage>
        <taxon>Eukaryota</taxon>
        <taxon>Viridiplantae</taxon>
        <taxon>Streptophyta</taxon>
        <taxon>Embryophyta</taxon>
        <taxon>Tracheophyta</taxon>
        <taxon>Spermatophyta</taxon>
        <taxon>Magnoliopsida</taxon>
        <taxon>eudicotyledons</taxon>
        <taxon>Gunneridae</taxon>
        <taxon>Pentapetalae</taxon>
        <taxon>rosids</taxon>
        <taxon>malvids</taxon>
        <taxon>Brassicales</taxon>
        <taxon>Brassicaceae</taxon>
        <taxon>Brassiceae</taxon>
        <taxon>Eruca</taxon>
    </lineage>
</organism>
<protein>
    <submittedName>
        <fullName evidence="2">Uncharacterized protein</fullName>
    </submittedName>
</protein>
<evidence type="ECO:0000313" key="2">
    <source>
        <dbReference type="EMBL" id="CAH8380788.1"/>
    </source>
</evidence>
<evidence type="ECO:0000313" key="3">
    <source>
        <dbReference type="Proteomes" id="UP001642260"/>
    </source>
</evidence>
<dbReference type="AlphaFoldDB" id="A0ABC8LBC5"/>
<proteinExistence type="predicted"/>
<dbReference type="EMBL" id="CAKOAT010495154">
    <property type="protein sequence ID" value="CAH8380788.1"/>
    <property type="molecule type" value="Genomic_DNA"/>
</dbReference>
<accession>A0ABC8LBC5</accession>
<evidence type="ECO:0000256" key="1">
    <source>
        <dbReference type="SAM" id="MobiDB-lite"/>
    </source>
</evidence>
<feature type="compositionally biased region" description="Polar residues" evidence="1">
    <location>
        <begin position="82"/>
        <end position="104"/>
    </location>
</feature>
<comment type="caution">
    <text evidence="2">The sequence shown here is derived from an EMBL/GenBank/DDBJ whole genome shotgun (WGS) entry which is preliminary data.</text>
</comment>
<sequence>MMQGMPVHHSRYLAIDPTTRGTSGMHLRSSQVDEVWVKVASSYVSLMSAKTNLNVEVFFSIGRDIKQRLSDTDSRAEPATIRISQTDQETGAAQATQKSACCGS</sequence>